<dbReference type="PANTHER" id="PTHR43326:SF1">
    <property type="entry name" value="METHIONINE--TRNA LIGASE, MITOCHONDRIAL"/>
    <property type="match status" value="1"/>
</dbReference>
<dbReference type="InterPro" id="IPR009080">
    <property type="entry name" value="tRNAsynth_Ia_anticodon-bd"/>
</dbReference>
<evidence type="ECO:0000256" key="3">
    <source>
        <dbReference type="ARBA" id="ARBA00022741"/>
    </source>
</evidence>
<feature type="domain" description="Methionyl-tRNA synthetase anticodon-binding" evidence="10">
    <location>
        <begin position="395"/>
        <end position="480"/>
    </location>
</feature>
<keyword evidence="3 8" id="KW-0547">Nucleotide-binding</keyword>
<evidence type="ECO:0000313" key="11">
    <source>
        <dbReference type="EMBL" id="CEG20856.1"/>
    </source>
</evidence>
<keyword evidence="2 8" id="KW-0436">Ligase</keyword>
<keyword evidence="4 8" id="KW-0067">ATP-binding</keyword>
<evidence type="ECO:0000259" key="9">
    <source>
        <dbReference type="Pfam" id="PF09334"/>
    </source>
</evidence>
<dbReference type="CDD" id="cd00814">
    <property type="entry name" value="MetRS_core"/>
    <property type="match status" value="1"/>
</dbReference>
<comment type="similarity">
    <text evidence="8">Belongs to the class-I aminoacyl-tRNA synthetase family. MetG type 2B subfamily.</text>
</comment>
<dbReference type="NCBIfam" id="TIGR00398">
    <property type="entry name" value="metG"/>
    <property type="match status" value="1"/>
</dbReference>
<dbReference type="Pfam" id="PF19303">
    <property type="entry name" value="Anticodon_3"/>
    <property type="match status" value="1"/>
</dbReference>
<keyword evidence="6 8" id="KW-0030">Aminoacyl-tRNA synthetase</keyword>
<dbReference type="NCBIfam" id="NF008900">
    <property type="entry name" value="PRK12267.1"/>
    <property type="match status" value="1"/>
</dbReference>
<dbReference type="InterPro" id="IPR014758">
    <property type="entry name" value="Met-tRNA_synth"/>
</dbReference>
<dbReference type="PRINTS" id="PR01041">
    <property type="entry name" value="TRNASYNTHMET"/>
</dbReference>
<dbReference type="Gene3D" id="2.170.220.10">
    <property type="match status" value="1"/>
</dbReference>
<dbReference type="EC" id="6.1.1.10" evidence="8"/>
<comment type="subunit">
    <text evidence="8">Monomer.</text>
</comment>
<dbReference type="SUPFAM" id="SSF47323">
    <property type="entry name" value="Anticodon-binding domain of a subclass of class I aminoacyl-tRNA synthetases"/>
    <property type="match status" value="1"/>
</dbReference>
<accession>A0A098EHS9</accession>
<dbReference type="SUPFAM" id="SSF52374">
    <property type="entry name" value="Nucleotidylyl transferase"/>
    <property type="match status" value="1"/>
</dbReference>
<dbReference type="Gene3D" id="3.40.50.620">
    <property type="entry name" value="HUPs"/>
    <property type="match status" value="1"/>
</dbReference>
<dbReference type="FunFam" id="2.170.220.10:FF:000001">
    <property type="entry name" value="methionine--tRNA ligase, mitochondrial"/>
    <property type="match status" value="1"/>
</dbReference>
<name>A0A098EHS9_ANAPH</name>
<evidence type="ECO:0000256" key="6">
    <source>
        <dbReference type="ARBA" id="ARBA00023146"/>
    </source>
</evidence>
<feature type="domain" description="Methionyl/Leucyl tRNA synthetase" evidence="9">
    <location>
        <begin position="142"/>
        <end position="365"/>
    </location>
</feature>
<evidence type="ECO:0000313" key="12">
    <source>
        <dbReference type="Proteomes" id="UP000055047"/>
    </source>
</evidence>
<sequence>MSSKHFCVTTPIYYVNDVPHIGHFYTTLISDVLARFKRLDGDNVKFTTGTDEHGQKIEETARKRGTPVLQFVDEVSESFRELVHKSGFCADDFIRTTESRHKDAVVALWDRLYSRGQIYKGSYAGFYSVRDETFYQERDLIDGKAPTGAEVTWLEEPGYFFKLSEWQEALLQLYQDNPRFVVPEGKLSEVISFVKSGLRDLSVSRSKAHLSWGIGVPGDPEHLIYVWVDALSNYLALVGFPNEDAEDYNNFWCGENSHVVHVVGKDILKFHAVYWPALLMAAGLPLPKQVVAHGWWLNEGQKISKSLGNVICPLTIISEYGLDNVRYFLLSETPIGNDASFSAKRLKERVNCDLANNIGNLVQRTVTLVHKWCEGKVPSVDMKLMCGDEALPDYQGILEQYRVYVEECRFFEALKFIICLSSTANEYIAVKAPWKLFKEDTALAEAVLFKLLEYIKCIGLMLQPFLPVTSEKLLEQIAVPVEKRKFEHIAELCTGRVLPKAVPIFSKFDMDDA</sequence>
<evidence type="ECO:0000256" key="4">
    <source>
        <dbReference type="ARBA" id="ARBA00022840"/>
    </source>
</evidence>
<dbReference type="InterPro" id="IPR023457">
    <property type="entry name" value="Met-tRNA_synth_2"/>
</dbReference>
<dbReference type="Pfam" id="PF09334">
    <property type="entry name" value="tRNA-synt_1g"/>
    <property type="match status" value="1"/>
</dbReference>
<dbReference type="InterPro" id="IPR015413">
    <property type="entry name" value="Methionyl/Leucyl_tRNA_Synth"/>
</dbReference>
<gene>
    <name evidence="8 11" type="primary">metG</name>
    <name evidence="11" type="ORF">ANAPHAGO_00351</name>
</gene>
<protein>
    <recommendedName>
        <fullName evidence="8">Methionine--tRNA ligase</fullName>
        <ecNumber evidence="8">6.1.1.10</ecNumber>
    </recommendedName>
    <alternativeName>
        <fullName evidence="8">Methionyl-tRNA synthetase</fullName>
        <shortName evidence="8">MetRS</shortName>
    </alternativeName>
</protein>
<dbReference type="InterPro" id="IPR041872">
    <property type="entry name" value="Anticodon_Met"/>
</dbReference>
<dbReference type="GO" id="GO:0005737">
    <property type="term" value="C:cytoplasm"/>
    <property type="evidence" value="ECO:0007669"/>
    <property type="project" value="UniProtKB-SubCell"/>
</dbReference>
<feature type="short sequence motif" description="'KMSKS' region" evidence="8">
    <location>
        <begin position="302"/>
        <end position="306"/>
    </location>
</feature>
<organism evidence="11 12">
    <name type="scientific">Anaplasma phagocytophilum</name>
    <name type="common">Ehrlichia phagocytophila</name>
    <dbReference type="NCBI Taxonomy" id="948"/>
    <lineage>
        <taxon>Bacteria</taxon>
        <taxon>Pseudomonadati</taxon>
        <taxon>Pseudomonadota</taxon>
        <taxon>Alphaproteobacteria</taxon>
        <taxon>Rickettsiales</taxon>
        <taxon>Anaplasmataceae</taxon>
        <taxon>Anaplasma</taxon>
        <taxon>phagocytophilum group</taxon>
    </lineage>
</organism>
<feature type="short sequence motif" description="'HIGH' region" evidence="8">
    <location>
        <begin position="13"/>
        <end position="23"/>
    </location>
</feature>
<evidence type="ECO:0000256" key="5">
    <source>
        <dbReference type="ARBA" id="ARBA00022917"/>
    </source>
</evidence>
<evidence type="ECO:0000256" key="1">
    <source>
        <dbReference type="ARBA" id="ARBA00003314"/>
    </source>
</evidence>
<comment type="caution">
    <text evidence="8">Lacks conserved residue(s) required for the propagation of feature annotation.</text>
</comment>
<dbReference type="GO" id="GO:0005524">
    <property type="term" value="F:ATP binding"/>
    <property type="evidence" value="ECO:0007669"/>
    <property type="project" value="UniProtKB-UniRule"/>
</dbReference>
<keyword evidence="5 8" id="KW-0648">Protein biosynthesis</keyword>
<dbReference type="Gene3D" id="1.10.730.10">
    <property type="entry name" value="Isoleucyl-tRNA Synthetase, Domain 1"/>
    <property type="match status" value="1"/>
</dbReference>
<evidence type="ECO:0000256" key="2">
    <source>
        <dbReference type="ARBA" id="ARBA00022598"/>
    </source>
</evidence>
<comment type="catalytic activity">
    <reaction evidence="7 8">
        <text>tRNA(Met) + L-methionine + ATP = L-methionyl-tRNA(Met) + AMP + diphosphate</text>
        <dbReference type="Rhea" id="RHEA:13481"/>
        <dbReference type="Rhea" id="RHEA-COMP:9667"/>
        <dbReference type="Rhea" id="RHEA-COMP:9698"/>
        <dbReference type="ChEBI" id="CHEBI:30616"/>
        <dbReference type="ChEBI" id="CHEBI:33019"/>
        <dbReference type="ChEBI" id="CHEBI:57844"/>
        <dbReference type="ChEBI" id="CHEBI:78442"/>
        <dbReference type="ChEBI" id="CHEBI:78530"/>
        <dbReference type="ChEBI" id="CHEBI:456215"/>
        <dbReference type="EC" id="6.1.1.10"/>
    </reaction>
</comment>
<dbReference type="EMBL" id="CCXQ01000100">
    <property type="protein sequence ID" value="CEG20856.1"/>
    <property type="molecule type" value="Genomic_DNA"/>
</dbReference>
<dbReference type="InterPro" id="IPR014729">
    <property type="entry name" value="Rossmann-like_a/b/a_fold"/>
</dbReference>
<dbReference type="AlphaFoldDB" id="A0A098EHS9"/>
<dbReference type="RefSeq" id="WP_060757859.1">
    <property type="nucleotide sequence ID" value="NZ_CCXQ01000100.1"/>
</dbReference>
<keyword evidence="8" id="KW-0963">Cytoplasm</keyword>
<reference evidence="11 12" key="1">
    <citation type="submission" date="2014-09" db="EMBL/GenBank/DDBJ databases">
        <authorList>
            <person name="Loux Valentin"/>
            <person name="Dugat Thibaut"/>
        </authorList>
    </citation>
    <scope>NUCLEOTIDE SEQUENCE [LARGE SCALE GENOMIC DNA]</scope>
    <source>
        <strain evidence="11 12">BOV-10_179</strain>
    </source>
</reference>
<proteinExistence type="inferred from homology"/>
<comment type="function">
    <text evidence="1 8">Is required not only for elongation of protein synthesis but also for the initiation of all mRNA translation through initiator tRNA(fMet) aminoacylation.</text>
</comment>
<dbReference type="InterPro" id="IPR033911">
    <property type="entry name" value="MetRS_core"/>
</dbReference>
<dbReference type="Proteomes" id="UP000055047">
    <property type="component" value="Unassembled WGS sequence"/>
</dbReference>
<dbReference type="HAMAP" id="MF_01228">
    <property type="entry name" value="Met_tRNA_synth_type2"/>
    <property type="match status" value="1"/>
</dbReference>
<dbReference type="GO" id="GO:0006431">
    <property type="term" value="P:methionyl-tRNA aminoacylation"/>
    <property type="evidence" value="ECO:0007669"/>
    <property type="project" value="UniProtKB-UniRule"/>
</dbReference>
<evidence type="ECO:0000259" key="10">
    <source>
        <dbReference type="Pfam" id="PF19303"/>
    </source>
</evidence>
<dbReference type="PANTHER" id="PTHR43326">
    <property type="entry name" value="METHIONYL-TRNA SYNTHETASE"/>
    <property type="match status" value="1"/>
</dbReference>
<evidence type="ECO:0000256" key="8">
    <source>
        <dbReference type="HAMAP-Rule" id="MF_01228"/>
    </source>
</evidence>
<dbReference type="CDD" id="cd07957">
    <property type="entry name" value="Anticodon_Ia_Met"/>
    <property type="match status" value="1"/>
</dbReference>
<dbReference type="GO" id="GO:0004825">
    <property type="term" value="F:methionine-tRNA ligase activity"/>
    <property type="evidence" value="ECO:0007669"/>
    <property type="project" value="UniProtKB-UniRule"/>
</dbReference>
<comment type="subcellular location">
    <subcellularLocation>
        <location evidence="8">Cytoplasm</location>
    </subcellularLocation>
</comment>
<evidence type="ECO:0000256" key="7">
    <source>
        <dbReference type="ARBA" id="ARBA00047364"/>
    </source>
</evidence>